<protein>
    <submittedName>
        <fullName evidence="1">Protein RRP6-like 2</fullName>
    </submittedName>
</protein>
<dbReference type="GO" id="GO:0071039">
    <property type="term" value="P:nuclear polyadenylation-dependent CUT catabolic process"/>
    <property type="evidence" value="ECO:0007669"/>
    <property type="project" value="TreeGrafter"/>
</dbReference>
<dbReference type="GO" id="GO:0003727">
    <property type="term" value="F:single-stranded RNA binding"/>
    <property type="evidence" value="ECO:0007669"/>
    <property type="project" value="TreeGrafter"/>
</dbReference>
<gene>
    <name evidence="1" type="ORF">Tci_014000</name>
</gene>
<dbReference type="GO" id="GO:0000467">
    <property type="term" value="P:exonucleolytic trimming to generate mature 3'-end of 5.8S rRNA from tricistronic rRNA transcript (SSU-rRNA, 5.8S rRNA, LSU-rRNA)"/>
    <property type="evidence" value="ECO:0007669"/>
    <property type="project" value="InterPro"/>
</dbReference>
<dbReference type="AlphaFoldDB" id="A0A6L2JZT2"/>
<dbReference type="GO" id="GO:0071035">
    <property type="term" value="P:nuclear polyadenylation-dependent rRNA catabolic process"/>
    <property type="evidence" value="ECO:0007669"/>
    <property type="project" value="TreeGrafter"/>
</dbReference>
<organism evidence="1">
    <name type="scientific">Tanacetum cinerariifolium</name>
    <name type="common">Dalmatian daisy</name>
    <name type="synonym">Chrysanthemum cinerariifolium</name>
    <dbReference type="NCBI Taxonomy" id="118510"/>
    <lineage>
        <taxon>Eukaryota</taxon>
        <taxon>Viridiplantae</taxon>
        <taxon>Streptophyta</taxon>
        <taxon>Embryophyta</taxon>
        <taxon>Tracheophyta</taxon>
        <taxon>Spermatophyta</taxon>
        <taxon>Magnoliopsida</taxon>
        <taxon>eudicotyledons</taxon>
        <taxon>Gunneridae</taxon>
        <taxon>Pentapetalae</taxon>
        <taxon>asterids</taxon>
        <taxon>campanulids</taxon>
        <taxon>Asterales</taxon>
        <taxon>Asteraceae</taxon>
        <taxon>Asteroideae</taxon>
        <taxon>Anthemideae</taxon>
        <taxon>Anthemidinae</taxon>
        <taxon>Tanacetum</taxon>
    </lineage>
</organism>
<name>A0A6L2JZT2_TANCI</name>
<evidence type="ECO:0000313" key="1">
    <source>
        <dbReference type="EMBL" id="GEU42022.1"/>
    </source>
</evidence>
<dbReference type="GO" id="GO:0071044">
    <property type="term" value="P:histone mRNA catabolic process"/>
    <property type="evidence" value="ECO:0007669"/>
    <property type="project" value="TreeGrafter"/>
</dbReference>
<dbReference type="GO" id="GO:0071051">
    <property type="term" value="P:poly(A)-dependent snoRNA 3'-end processing"/>
    <property type="evidence" value="ECO:0007669"/>
    <property type="project" value="TreeGrafter"/>
</dbReference>
<dbReference type="GO" id="GO:0071036">
    <property type="term" value="P:nuclear polyadenylation-dependent snoRNA catabolic process"/>
    <property type="evidence" value="ECO:0007669"/>
    <property type="project" value="TreeGrafter"/>
</dbReference>
<dbReference type="InterPro" id="IPR045092">
    <property type="entry name" value="Rrp6-like"/>
</dbReference>
<comment type="caution">
    <text evidence="1">The sequence shown here is derived from an EMBL/GenBank/DDBJ whole genome shotgun (WGS) entry which is preliminary data.</text>
</comment>
<dbReference type="PANTHER" id="PTHR12124">
    <property type="entry name" value="POLYMYOSITIS/SCLERODERMA AUTOANTIGEN-RELATED"/>
    <property type="match status" value="1"/>
</dbReference>
<proteinExistence type="predicted"/>
<dbReference type="EMBL" id="BKCJ010001514">
    <property type="protein sequence ID" value="GEU42022.1"/>
    <property type="molecule type" value="Genomic_DNA"/>
</dbReference>
<reference evidence="1" key="1">
    <citation type="journal article" date="2019" name="Sci. Rep.">
        <title>Draft genome of Tanacetum cinerariifolium, the natural source of mosquito coil.</title>
        <authorList>
            <person name="Yamashiro T."/>
            <person name="Shiraishi A."/>
            <person name="Satake H."/>
            <person name="Nakayama K."/>
        </authorList>
    </citation>
    <scope>NUCLEOTIDE SEQUENCE</scope>
</reference>
<dbReference type="GO" id="GO:0071040">
    <property type="term" value="P:nuclear polyadenylation-dependent antisense transcript catabolic process"/>
    <property type="evidence" value="ECO:0007669"/>
    <property type="project" value="TreeGrafter"/>
</dbReference>
<dbReference type="GO" id="GO:0071037">
    <property type="term" value="P:nuclear polyadenylation-dependent snRNA catabolic process"/>
    <property type="evidence" value="ECO:0007669"/>
    <property type="project" value="TreeGrafter"/>
</dbReference>
<dbReference type="GO" id="GO:0005730">
    <property type="term" value="C:nucleolus"/>
    <property type="evidence" value="ECO:0007669"/>
    <property type="project" value="TreeGrafter"/>
</dbReference>
<dbReference type="GO" id="GO:0000176">
    <property type="term" value="C:nuclear exosome (RNase complex)"/>
    <property type="evidence" value="ECO:0007669"/>
    <property type="project" value="TreeGrafter"/>
</dbReference>
<dbReference type="GO" id="GO:0071038">
    <property type="term" value="P:TRAMP-dependent tRNA surveillance pathway"/>
    <property type="evidence" value="ECO:0007669"/>
    <property type="project" value="TreeGrafter"/>
</dbReference>
<accession>A0A6L2JZT2</accession>
<sequence length="118" mass="13717">MLIFVHIYEILWLQQDFNIYVCNMFDTGQASRVLKICTSVGSLQTKNIKQQMCQKRERLDVLQEGSKTNGASIKSQPRWCCSGYSWINCQKRKINKFASIYHGHTSMQETLDGIDVKY</sequence>
<dbReference type="InterPro" id="IPR036397">
    <property type="entry name" value="RNaseH_sf"/>
</dbReference>
<dbReference type="Gene3D" id="3.30.420.10">
    <property type="entry name" value="Ribonuclease H-like superfamily/Ribonuclease H"/>
    <property type="match status" value="1"/>
</dbReference>
<dbReference type="PANTHER" id="PTHR12124:SF47">
    <property type="entry name" value="EXOSOME COMPONENT 10"/>
    <property type="match status" value="1"/>
</dbReference>
<dbReference type="GO" id="GO:0000175">
    <property type="term" value="F:3'-5'-RNA exonuclease activity"/>
    <property type="evidence" value="ECO:0007669"/>
    <property type="project" value="InterPro"/>
</dbReference>